<name>A0A832WIZ7_9CREN</name>
<protein>
    <submittedName>
        <fullName evidence="2">Uncharacterized protein</fullName>
    </submittedName>
</protein>
<comment type="caution">
    <text evidence="2">The sequence shown here is derived from an EMBL/GenBank/DDBJ whole genome shotgun (WGS) entry which is preliminary data.</text>
</comment>
<proteinExistence type="predicted"/>
<organism evidence="2 3">
    <name type="scientific">Pyrobaculum aerophilum</name>
    <dbReference type="NCBI Taxonomy" id="13773"/>
    <lineage>
        <taxon>Archaea</taxon>
        <taxon>Thermoproteota</taxon>
        <taxon>Thermoprotei</taxon>
        <taxon>Thermoproteales</taxon>
        <taxon>Thermoproteaceae</taxon>
        <taxon>Pyrobaculum</taxon>
    </lineage>
</organism>
<keyword evidence="1" id="KW-0472">Membrane</keyword>
<accession>A0A832WIZ7</accession>
<keyword evidence="1" id="KW-1133">Transmembrane helix</keyword>
<dbReference type="EMBL" id="DUJP01000024">
    <property type="protein sequence ID" value="HII46842.1"/>
    <property type="molecule type" value="Genomic_DNA"/>
</dbReference>
<evidence type="ECO:0000313" key="3">
    <source>
        <dbReference type="Proteomes" id="UP000651120"/>
    </source>
</evidence>
<keyword evidence="1" id="KW-0812">Transmembrane</keyword>
<dbReference type="AlphaFoldDB" id="A0A832WIZ7"/>
<reference evidence="2" key="1">
    <citation type="journal article" date="2020" name="bioRxiv">
        <title>A rank-normalized archaeal taxonomy based on genome phylogeny resolves widespread incomplete and uneven classifications.</title>
        <authorList>
            <person name="Rinke C."/>
            <person name="Chuvochina M."/>
            <person name="Mussig A.J."/>
            <person name="Chaumeil P.-A."/>
            <person name="Waite D.W."/>
            <person name="Whitman W.B."/>
            <person name="Parks D.H."/>
            <person name="Hugenholtz P."/>
        </authorList>
    </citation>
    <scope>NUCLEOTIDE SEQUENCE</scope>
    <source>
        <strain evidence="2">UBA8839</strain>
    </source>
</reference>
<gene>
    <name evidence="2" type="ORF">HA333_05175</name>
</gene>
<evidence type="ECO:0000256" key="1">
    <source>
        <dbReference type="SAM" id="Phobius"/>
    </source>
</evidence>
<feature type="transmembrane region" description="Helical" evidence="1">
    <location>
        <begin position="6"/>
        <end position="23"/>
    </location>
</feature>
<sequence>MANWVLYVGIIVVVVVGALWLVLSKPGQAGEVVLKGRLAAVVTDYVNKTSRTDYFLQVVEDGKVRDVPLDLSNATIRLKDFFNNYIGTGREVYVRGYWRGDVFVALEVYD</sequence>
<dbReference type="Proteomes" id="UP000651120">
    <property type="component" value="Unassembled WGS sequence"/>
</dbReference>
<evidence type="ECO:0000313" key="2">
    <source>
        <dbReference type="EMBL" id="HII46842.1"/>
    </source>
</evidence>
<dbReference type="RefSeq" id="WP_011007289.1">
    <property type="nucleotide sequence ID" value="NZ_DUJP01000024.1"/>
</dbReference>
<dbReference type="GeneID" id="1465038"/>